<dbReference type="CDD" id="cd08472">
    <property type="entry name" value="PBP2_CrgA_like_3"/>
    <property type="match status" value="1"/>
</dbReference>
<organism evidence="6 9">
    <name type="scientific">Acinetobacter terrestris</name>
    <dbReference type="NCBI Taxonomy" id="2529843"/>
    <lineage>
        <taxon>Bacteria</taxon>
        <taxon>Pseudomonadati</taxon>
        <taxon>Pseudomonadota</taxon>
        <taxon>Gammaproteobacteria</taxon>
        <taxon>Moraxellales</taxon>
        <taxon>Moraxellaceae</taxon>
        <taxon>Acinetobacter</taxon>
        <taxon>Acinetobacter Taxon 24</taxon>
    </lineage>
</organism>
<gene>
    <name evidence="7" type="ORF">HLH15_08105</name>
    <name evidence="6" type="ORF">QOR41_15720</name>
</gene>
<geneLocation type="plasmid" evidence="6">
    <name>unnamed1</name>
</geneLocation>
<evidence type="ECO:0000259" key="5">
    <source>
        <dbReference type="PROSITE" id="PS50931"/>
    </source>
</evidence>
<evidence type="ECO:0000256" key="4">
    <source>
        <dbReference type="ARBA" id="ARBA00023163"/>
    </source>
</evidence>
<protein>
    <submittedName>
        <fullName evidence="6">LysR family transcriptional regulator</fullName>
    </submittedName>
</protein>
<dbReference type="RefSeq" id="WP_171536388.1">
    <property type="nucleotide sequence ID" value="NZ_JABERJ010000018.1"/>
</dbReference>
<dbReference type="GO" id="GO:0006351">
    <property type="term" value="P:DNA-templated transcription"/>
    <property type="evidence" value="ECO:0007669"/>
    <property type="project" value="TreeGrafter"/>
</dbReference>
<dbReference type="PANTHER" id="PTHR30537">
    <property type="entry name" value="HTH-TYPE TRANSCRIPTIONAL REGULATOR"/>
    <property type="match status" value="1"/>
</dbReference>
<dbReference type="EMBL" id="JASKNE010000005">
    <property type="protein sequence ID" value="MDK1685224.1"/>
    <property type="molecule type" value="Genomic_DNA"/>
</dbReference>
<dbReference type="Proteomes" id="UP000555322">
    <property type="component" value="Unassembled WGS sequence"/>
</dbReference>
<evidence type="ECO:0000256" key="1">
    <source>
        <dbReference type="ARBA" id="ARBA00009437"/>
    </source>
</evidence>
<reference evidence="7 8" key="1">
    <citation type="submission" date="2020-04" db="EMBL/GenBank/DDBJ databases">
        <title>Acinetobacter Taxon 24.</title>
        <authorList>
            <person name="Nemec A."/>
            <person name="Radolfova-Krizova L."/>
            <person name="Higgins P.G."/>
            <person name="Spanelova P."/>
        </authorList>
    </citation>
    <scope>NUCLEOTIDE SEQUENCE [LARGE SCALE GENOMIC DNA]</scope>
    <source>
        <strain evidence="7 8">ANC 5084</strain>
    </source>
</reference>
<dbReference type="GO" id="GO:0043565">
    <property type="term" value="F:sequence-specific DNA binding"/>
    <property type="evidence" value="ECO:0007669"/>
    <property type="project" value="TreeGrafter"/>
</dbReference>
<keyword evidence="6" id="KW-0614">Plasmid</keyword>
<dbReference type="Pfam" id="PF00126">
    <property type="entry name" value="HTH_1"/>
    <property type="match status" value="1"/>
</dbReference>
<dbReference type="PRINTS" id="PR00039">
    <property type="entry name" value="HTHLYSR"/>
</dbReference>
<evidence type="ECO:0000256" key="2">
    <source>
        <dbReference type="ARBA" id="ARBA00023015"/>
    </source>
</evidence>
<dbReference type="PANTHER" id="PTHR30537:SF72">
    <property type="entry name" value="LYSR FAMILY TRANSCRIPTIONAL REGULATOR"/>
    <property type="match status" value="1"/>
</dbReference>
<dbReference type="FunFam" id="1.10.10.10:FF:000001">
    <property type="entry name" value="LysR family transcriptional regulator"/>
    <property type="match status" value="1"/>
</dbReference>
<reference evidence="6" key="2">
    <citation type="submission" date="2023-04" db="EMBL/GenBank/DDBJ databases">
        <title>The environmental microbiomes in feedlot watering bowls are a reservoir of florfenicol resistance for bovine respiratory disease pathogens.</title>
        <authorList>
            <person name="Kos D.W."/>
            <person name="Ruzzini A.C."/>
            <person name="Schreiner B."/>
            <person name="Jelinski M.D."/>
        </authorList>
    </citation>
    <scope>NUCLEOTIDE SEQUENCE</scope>
    <source>
        <strain evidence="6">WB3</strain>
        <plasmid evidence="6">unnamed1</plasmid>
    </source>
</reference>
<comment type="similarity">
    <text evidence="1">Belongs to the LysR transcriptional regulatory family.</text>
</comment>
<dbReference type="AlphaFoldDB" id="A0AAW6UTT7"/>
<dbReference type="GO" id="GO:0003700">
    <property type="term" value="F:DNA-binding transcription factor activity"/>
    <property type="evidence" value="ECO:0007669"/>
    <property type="project" value="InterPro"/>
</dbReference>
<name>A0AAW6UTT7_9GAMM</name>
<dbReference type="InterPro" id="IPR036390">
    <property type="entry name" value="WH_DNA-bd_sf"/>
</dbReference>
<dbReference type="Gene3D" id="3.40.190.290">
    <property type="match status" value="1"/>
</dbReference>
<evidence type="ECO:0000313" key="7">
    <source>
        <dbReference type="EMBL" id="NNH26441.1"/>
    </source>
</evidence>
<accession>A0AAW6UTT7</accession>
<dbReference type="EMBL" id="JABERJ010000018">
    <property type="protein sequence ID" value="NNH26441.1"/>
    <property type="molecule type" value="Genomic_DNA"/>
</dbReference>
<keyword evidence="4" id="KW-0804">Transcription</keyword>
<dbReference type="Gene3D" id="1.10.10.10">
    <property type="entry name" value="Winged helix-like DNA-binding domain superfamily/Winged helix DNA-binding domain"/>
    <property type="match status" value="1"/>
</dbReference>
<dbReference type="Pfam" id="PF03466">
    <property type="entry name" value="LysR_substrate"/>
    <property type="match status" value="1"/>
</dbReference>
<evidence type="ECO:0000313" key="8">
    <source>
        <dbReference type="Proteomes" id="UP000555322"/>
    </source>
</evidence>
<dbReference type="InterPro" id="IPR036388">
    <property type="entry name" value="WH-like_DNA-bd_sf"/>
</dbReference>
<proteinExistence type="inferred from homology"/>
<feature type="domain" description="HTH lysR-type" evidence="5">
    <location>
        <begin position="1"/>
        <end position="59"/>
    </location>
</feature>
<dbReference type="FunFam" id="3.40.190.290:FF:000001">
    <property type="entry name" value="Transcriptional regulator, LysR family"/>
    <property type="match status" value="1"/>
</dbReference>
<evidence type="ECO:0000313" key="9">
    <source>
        <dbReference type="Proteomes" id="UP001241935"/>
    </source>
</evidence>
<evidence type="ECO:0000256" key="3">
    <source>
        <dbReference type="ARBA" id="ARBA00023125"/>
    </source>
</evidence>
<keyword evidence="8" id="KW-1185">Reference proteome</keyword>
<dbReference type="InterPro" id="IPR058163">
    <property type="entry name" value="LysR-type_TF_proteobact-type"/>
</dbReference>
<keyword evidence="2" id="KW-0805">Transcription regulation</keyword>
<dbReference type="InterPro" id="IPR000847">
    <property type="entry name" value="LysR_HTH_N"/>
</dbReference>
<dbReference type="SUPFAM" id="SSF46785">
    <property type="entry name" value="Winged helix' DNA-binding domain"/>
    <property type="match status" value="1"/>
</dbReference>
<dbReference type="PROSITE" id="PS50931">
    <property type="entry name" value="HTH_LYSR"/>
    <property type="match status" value="1"/>
</dbReference>
<keyword evidence="3" id="KW-0238">DNA-binding</keyword>
<dbReference type="InterPro" id="IPR005119">
    <property type="entry name" value="LysR_subst-bd"/>
</dbReference>
<dbReference type="Proteomes" id="UP001241935">
    <property type="component" value="Unassembled WGS sequence"/>
</dbReference>
<dbReference type="SUPFAM" id="SSF53850">
    <property type="entry name" value="Periplasmic binding protein-like II"/>
    <property type="match status" value="1"/>
</dbReference>
<evidence type="ECO:0000313" key="6">
    <source>
        <dbReference type="EMBL" id="MDK1685224.1"/>
    </source>
</evidence>
<comment type="caution">
    <text evidence="6">The sequence shown here is derived from an EMBL/GenBank/DDBJ whole genome shotgun (WGS) entry which is preliminary data.</text>
</comment>
<sequence length="303" mass="34611">MDHLQKLQIYVRVVETQSFTHTAETLGLHRPLISKAIKQLEDELGVRLLNRTTRKVNMTLEGEAFYQKALQLLEYFDAIFNSFQPNLQAQNISGKLRINVPITVAKAILIPHLADFKQQYPNIELILKSSDSLVDLIDEGVDFAIRLGYLDDSTLIAKSLGQVEMVTCAAPSYLKKFGTPHTLDDLKHHQAVNYFSGKQRKVMNWKFLVTQEVQEYKLDSSILVNDSESFLSAALHGLGLIQGVRHAIQPYLENSQLIEVLSTYQNVPKPISLLYTHREHLPARMQVFIDWVENVFAKDCYKK</sequence>